<evidence type="ECO:0000313" key="5">
    <source>
        <dbReference type="EMBL" id="KIY70304.1"/>
    </source>
</evidence>
<dbReference type="OrthoDB" id="9983560at2759"/>
<dbReference type="GO" id="GO:0016491">
    <property type="term" value="F:oxidoreductase activity"/>
    <property type="evidence" value="ECO:0007669"/>
    <property type="project" value="UniProtKB-KW"/>
</dbReference>
<keyword evidence="6" id="KW-1185">Reference proteome</keyword>
<dbReference type="InterPro" id="IPR016169">
    <property type="entry name" value="FAD-bd_PCMH_sub2"/>
</dbReference>
<dbReference type="GO" id="GO:0071949">
    <property type="term" value="F:FAD binding"/>
    <property type="evidence" value="ECO:0007669"/>
    <property type="project" value="InterPro"/>
</dbReference>
<dbReference type="InterPro" id="IPR036318">
    <property type="entry name" value="FAD-bd_PCMH-like_sf"/>
</dbReference>
<organism evidence="5 6">
    <name type="scientific">Cylindrobasidium torrendii FP15055 ss-10</name>
    <dbReference type="NCBI Taxonomy" id="1314674"/>
    <lineage>
        <taxon>Eukaryota</taxon>
        <taxon>Fungi</taxon>
        <taxon>Dikarya</taxon>
        <taxon>Basidiomycota</taxon>
        <taxon>Agaricomycotina</taxon>
        <taxon>Agaricomycetes</taxon>
        <taxon>Agaricomycetidae</taxon>
        <taxon>Agaricales</taxon>
        <taxon>Marasmiineae</taxon>
        <taxon>Physalacriaceae</taxon>
        <taxon>Cylindrobasidium</taxon>
    </lineage>
</organism>
<dbReference type="PROSITE" id="PS51387">
    <property type="entry name" value="FAD_PCMH"/>
    <property type="match status" value="1"/>
</dbReference>
<dbReference type="InterPro" id="IPR016166">
    <property type="entry name" value="FAD-bd_PCMH"/>
</dbReference>
<accession>A0A0D7BJM3</accession>
<evidence type="ECO:0000256" key="1">
    <source>
        <dbReference type="ARBA" id="ARBA00005466"/>
    </source>
</evidence>
<reference evidence="5 6" key="1">
    <citation type="journal article" date="2015" name="Fungal Genet. Biol.">
        <title>Evolution of novel wood decay mechanisms in Agaricales revealed by the genome sequences of Fistulina hepatica and Cylindrobasidium torrendii.</title>
        <authorList>
            <person name="Floudas D."/>
            <person name="Held B.W."/>
            <person name="Riley R."/>
            <person name="Nagy L.G."/>
            <person name="Koehler G."/>
            <person name="Ransdell A.S."/>
            <person name="Younus H."/>
            <person name="Chow J."/>
            <person name="Chiniquy J."/>
            <person name="Lipzen A."/>
            <person name="Tritt A."/>
            <person name="Sun H."/>
            <person name="Haridas S."/>
            <person name="LaButti K."/>
            <person name="Ohm R.A."/>
            <person name="Kues U."/>
            <person name="Blanchette R.A."/>
            <person name="Grigoriev I.V."/>
            <person name="Minto R.E."/>
            <person name="Hibbett D.S."/>
        </authorList>
    </citation>
    <scope>NUCLEOTIDE SEQUENCE [LARGE SCALE GENOMIC DNA]</scope>
    <source>
        <strain evidence="5 6">FP15055 ss-10</strain>
    </source>
</reference>
<dbReference type="PANTHER" id="PTHR13878">
    <property type="entry name" value="GULONOLACTONE OXIDASE"/>
    <property type="match status" value="1"/>
</dbReference>
<dbReference type="SUPFAM" id="SSF56176">
    <property type="entry name" value="FAD-binding/transporter-associated domain-like"/>
    <property type="match status" value="1"/>
</dbReference>
<dbReference type="EMBL" id="KN880470">
    <property type="protein sequence ID" value="KIY70304.1"/>
    <property type="molecule type" value="Genomic_DNA"/>
</dbReference>
<evidence type="ECO:0000256" key="2">
    <source>
        <dbReference type="ARBA" id="ARBA00023002"/>
    </source>
</evidence>
<dbReference type="AlphaFoldDB" id="A0A0D7BJM3"/>
<dbReference type="Pfam" id="PF08031">
    <property type="entry name" value="BBE"/>
    <property type="match status" value="1"/>
</dbReference>
<comment type="similarity">
    <text evidence="1">Belongs to the oxygen-dependent FAD-linked oxidoreductase family.</text>
</comment>
<gene>
    <name evidence="5" type="ORF">CYLTODRAFT_419909</name>
</gene>
<evidence type="ECO:0000259" key="4">
    <source>
        <dbReference type="PROSITE" id="PS51387"/>
    </source>
</evidence>
<dbReference type="InterPro" id="IPR050432">
    <property type="entry name" value="FAD-linked_Oxidoreductases_BP"/>
</dbReference>
<evidence type="ECO:0000256" key="3">
    <source>
        <dbReference type="SAM" id="SignalP"/>
    </source>
</evidence>
<dbReference type="STRING" id="1314674.A0A0D7BJM3"/>
<keyword evidence="3" id="KW-0732">Signal</keyword>
<keyword evidence="2" id="KW-0560">Oxidoreductase</keyword>
<dbReference type="Pfam" id="PF01565">
    <property type="entry name" value="FAD_binding_4"/>
    <property type="match status" value="1"/>
</dbReference>
<dbReference type="PANTHER" id="PTHR13878:SF91">
    <property type="entry name" value="FAD BINDING DOMAIN PROTEIN (AFU_ORTHOLOGUE AFUA_6G12070)-RELATED"/>
    <property type="match status" value="1"/>
</dbReference>
<sequence length="576" mass="62846">MHPKPSLPLLLPGLAALLLPVIALDSAQTPFSQGFVKTPNCAWARLNATLDGRLQSAAPYAHQCFEDSEGYDVAACAQTRAEYLNPARRSDQFGAYVNVEWEACQASSEQCALNWMDPSVNPPRTCQQGAVPNYYIDVQGHEDVAIAFEFSKVEGVPVTVKNTGHDYMGRSSGPNTLGLWTHNLKSVELIPDFVPEGCTDKEAIAAVTFGSGNQFSDLLEFANANDLTIPGGSDATVGVGGGYLQGGGHSPLSNIFGLAVDRVLQFEVVVPTGDLLIANECQNSDLFFALRGGGGGTFGVVLSATTRALPKANLVTVSATFNPETPIDKFLEFVIPHSVGWSEDGWSGYIYTLGIFHMSKLDVSPEDALTYFAPLKTFLADSLNITLTATISSSYGEFHEKFLHKSSEGLPKCIPVFAASRLIPASTFEDSPEDLLNTMTSLMKQYPIAFIFANTPYGYEQFDGVSPSSVTPAWRTSIWDVTFGQVWDHTNSVEEHRSSYHGLSNSMNALRAITPGGGAYFNEADVYEPEWQDAFWGENYEKLLAIKQKYDPGHLLDCWRCVGWKGKDDSRYSCYL</sequence>
<dbReference type="Gene3D" id="3.30.465.10">
    <property type="match status" value="2"/>
</dbReference>
<protein>
    <submittedName>
        <fullName evidence="5">FAD-binding domain-containing protein</fullName>
    </submittedName>
</protein>
<dbReference type="InterPro" id="IPR012951">
    <property type="entry name" value="BBE"/>
</dbReference>
<feature type="domain" description="FAD-binding PCMH-type" evidence="4">
    <location>
        <begin position="128"/>
        <end position="311"/>
    </location>
</feature>
<evidence type="ECO:0000313" key="6">
    <source>
        <dbReference type="Proteomes" id="UP000054007"/>
    </source>
</evidence>
<dbReference type="Proteomes" id="UP000054007">
    <property type="component" value="Unassembled WGS sequence"/>
</dbReference>
<feature type="signal peptide" evidence="3">
    <location>
        <begin position="1"/>
        <end position="23"/>
    </location>
</feature>
<proteinExistence type="inferred from homology"/>
<feature type="chain" id="PRO_5002317462" evidence="3">
    <location>
        <begin position="24"/>
        <end position="576"/>
    </location>
</feature>
<dbReference type="InterPro" id="IPR006094">
    <property type="entry name" value="Oxid_FAD_bind_N"/>
</dbReference>
<name>A0A0D7BJM3_9AGAR</name>